<evidence type="ECO:0000313" key="13">
    <source>
        <dbReference type="Proteomes" id="UP000501253"/>
    </source>
</evidence>
<comment type="cofactor">
    <cofactor evidence="1">
        <name>Mg(2+)</name>
        <dbReference type="ChEBI" id="CHEBI:18420"/>
    </cofactor>
</comment>
<evidence type="ECO:0000256" key="1">
    <source>
        <dbReference type="ARBA" id="ARBA00001946"/>
    </source>
</evidence>
<dbReference type="Pfam" id="PF01926">
    <property type="entry name" value="MMR_HSR1"/>
    <property type="match status" value="1"/>
</dbReference>
<keyword evidence="4" id="KW-0479">Metal-binding</keyword>
<evidence type="ECO:0000256" key="9">
    <source>
        <dbReference type="ARBA" id="ARBA00023306"/>
    </source>
</evidence>
<dbReference type="InterPro" id="IPR030393">
    <property type="entry name" value="G_ENGB_dom"/>
</dbReference>
<keyword evidence="13" id="KW-1185">Reference proteome</keyword>
<protein>
    <recommendedName>
        <fullName evidence="10">Probable GTP-binding protein EngB</fullName>
    </recommendedName>
</protein>
<dbReference type="AlphaFoldDB" id="A0A6H1WU94"/>
<dbReference type="GO" id="GO:0000917">
    <property type="term" value="P:division septum assembly"/>
    <property type="evidence" value="ECO:0007669"/>
    <property type="project" value="UniProtKB-KW"/>
</dbReference>
<evidence type="ECO:0000256" key="6">
    <source>
        <dbReference type="ARBA" id="ARBA00022842"/>
    </source>
</evidence>
<dbReference type="InterPro" id="IPR027417">
    <property type="entry name" value="P-loop_NTPase"/>
</dbReference>
<dbReference type="RefSeq" id="WP_168720110.1">
    <property type="nucleotide sequence ID" value="NZ_CP042909.1"/>
</dbReference>
<evidence type="ECO:0000256" key="8">
    <source>
        <dbReference type="ARBA" id="ARBA00023210"/>
    </source>
</evidence>
<dbReference type="PANTHER" id="PTHR11649:SF13">
    <property type="entry name" value="ENGB-TYPE G DOMAIN-CONTAINING PROTEIN"/>
    <property type="match status" value="1"/>
</dbReference>
<dbReference type="NCBIfam" id="TIGR03598">
    <property type="entry name" value="GTPase_YsxC"/>
    <property type="match status" value="1"/>
</dbReference>
<evidence type="ECO:0000256" key="3">
    <source>
        <dbReference type="ARBA" id="ARBA00022618"/>
    </source>
</evidence>
<evidence type="ECO:0000256" key="5">
    <source>
        <dbReference type="ARBA" id="ARBA00022741"/>
    </source>
</evidence>
<keyword evidence="8 10" id="KW-0717">Septation</keyword>
<dbReference type="InterPro" id="IPR019987">
    <property type="entry name" value="GTP-bd_ribosome_bio_YsxC"/>
</dbReference>
<evidence type="ECO:0000256" key="7">
    <source>
        <dbReference type="ARBA" id="ARBA00023134"/>
    </source>
</evidence>
<keyword evidence="6" id="KW-0460">Magnesium</keyword>
<dbReference type="KEGG" id="tmai:FVE67_08130"/>
<evidence type="ECO:0000256" key="10">
    <source>
        <dbReference type="HAMAP-Rule" id="MF_00321"/>
    </source>
</evidence>
<evidence type="ECO:0000256" key="2">
    <source>
        <dbReference type="ARBA" id="ARBA00009638"/>
    </source>
</evidence>
<name>A0A6H1WU94_9BACT</name>
<comment type="function">
    <text evidence="10">Necessary for normal cell division and for the maintenance of normal septation.</text>
</comment>
<dbReference type="GO" id="GO:0005525">
    <property type="term" value="F:GTP binding"/>
    <property type="evidence" value="ECO:0007669"/>
    <property type="project" value="UniProtKB-UniRule"/>
</dbReference>
<dbReference type="CDD" id="cd01876">
    <property type="entry name" value="YihA_EngB"/>
    <property type="match status" value="1"/>
</dbReference>
<dbReference type="Gene3D" id="3.40.50.300">
    <property type="entry name" value="P-loop containing nucleotide triphosphate hydrolases"/>
    <property type="match status" value="1"/>
</dbReference>
<evidence type="ECO:0000313" key="12">
    <source>
        <dbReference type="EMBL" id="QJA06758.1"/>
    </source>
</evidence>
<dbReference type="HAMAP" id="MF_00321">
    <property type="entry name" value="GTPase_EngB"/>
    <property type="match status" value="1"/>
</dbReference>
<gene>
    <name evidence="10" type="primary">engB</name>
    <name evidence="12" type="ORF">FVE67_08130</name>
</gene>
<comment type="similarity">
    <text evidence="2 10">Belongs to the TRAFAC class TrmE-Era-EngA-EngB-Septin-like GTPase superfamily. EngB GTPase family.</text>
</comment>
<organism evidence="12 13">
    <name type="scientific">Thermosulfurimonas marina</name>
    <dbReference type="NCBI Taxonomy" id="2047767"/>
    <lineage>
        <taxon>Bacteria</taxon>
        <taxon>Pseudomonadati</taxon>
        <taxon>Thermodesulfobacteriota</taxon>
        <taxon>Thermodesulfobacteria</taxon>
        <taxon>Thermodesulfobacteriales</taxon>
        <taxon>Thermodesulfobacteriaceae</taxon>
        <taxon>Thermosulfurimonas</taxon>
    </lineage>
</organism>
<keyword evidence="7 10" id="KW-0342">GTP-binding</keyword>
<keyword evidence="3 10" id="KW-0132">Cell division</keyword>
<dbReference type="InterPro" id="IPR006073">
    <property type="entry name" value="GTP-bd"/>
</dbReference>
<accession>A0A6H1WU94</accession>
<dbReference type="EMBL" id="CP042909">
    <property type="protein sequence ID" value="QJA06758.1"/>
    <property type="molecule type" value="Genomic_DNA"/>
</dbReference>
<feature type="domain" description="EngB-type G" evidence="11">
    <location>
        <begin position="22"/>
        <end position="194"/>
    </location>
</feature>
<reference evidence="12 13" key="1">
    <citation type="submission" date="2019-08" db="EMBL/GenBank/DDBJ databases">
        <title>Complete genome sequence of Thermosulfurimonas marina SU872T, an anaerobic thermophilic chemolithoautotrophic bacterium isolated from a shallow marine hydrothermal vent.</title>
        <authorList>
            <person name="Allioux M."/>
            <person name="Jebbar M."/>
            <person name="Slobodkina G."/>
            <person name="Slobodkin A."/>
            <person name="Moalic Y."/>
            <person name="Frolova A."/>
            <person name="Shao Z."/>
            <person name="Alain K."/>
        </authorList>
    </citation>
    <scope>NUCLEOTIDE SEQUENCE [LARGE SCALE GENOMIC DNA]</scope>
    <source>
        <strain evidence="12 13">SU872</strain>
    </source>
</reference>
<evidence type="ECO:0000259" key="11">
    <source>
        <dbReference type="PROSITE" id="PS51706"/>
    </source>
</evidence>
<dbReference type="PROSITE" id="PS51706">
    <property type="entry name" value="G_ENGB"/>
    <property type="match status" value="1"/>
</dbReference>
<dbReference type="Proteomes" id="UP000501253">
    <property type="component" value="Chromosome"/>
</dbReference>
<proteinExistence type="inferred from homology"/>
<evidence type="ECO:0000256" key="4">
    <source>
        <dbReference type="ARBA" id="ARBA00022723"/>
    </source>
</evidence>
<sequence>MSFREIQFVKSVVRPEELPVPGLPEVAFLGRSNVGKSSLINAFLGRKKLARVSSTPGFTRALNFFRVDHRFLVVDLPGYGFARVPPRVQQAWKYLVEGYLSAPRPLRLLVLIFDLRREPDALDQSLLEYVRALGRPHIAVLNKMDRLRKTEIPRARQRWEATLKLPPEKIFLTSCRTGEGVLSVKNKILEALEIKKELGGKR</sequence>
<dbReference type="GO" id="GO:0046872">
    <property type="term" value="F:metal ion binding"/>
    <property type="evidence" value="ECO:0007669"/>
    <property type="project" value="UniProtKB-KW"/>
</dbReference>
<dbReference type="PANTHER" id="PTHR11649">
    <property type="entry name" value="MSS1/TRME-RELATED GTP-BINDING PROTEIN"/>
    <property type="match status" value="1"/>
</dbReference>
<keyword evidence="5 10" id="KW-0547">Nucleotide-binding</keyword>
<dbReference type="SUPFAM" id="SSF52540">
    <property type="entry name" value="P-loop containing nucleoside triphosphate hydrolases"/>
    <property type="match status" value="1"/>
</dbReference>
<keyword evidence="9 10" id="KW-0131">Cell cycle</keyword>